<dbReference type="PANTHER" id="PTHR13326:SF21">
    <property type="entry name" value="PSEUDOURIDYLATE SYNTHASE PUS7L"/>
    <property type="match status" value="1"/>
</dbReference>
<name>B5SP78_9ACTO</name>
<dbReference type="Gene3D" id="3.30.2350.20">
    <property type="entry name" value="TruD, catalytic domain"/>
    <property type="match status" value="1"/>
</dbReference>
<reference evidence="1" key="1">
    <citation type="journal article" date="2008" name="ChemBioChem">
        <title>Biosynthetic Gene Cluster of Cetoniacytone A, an Unusual Aminocyclitol from the Endosymbiotic Bacterium Actinomyces sp. Lu 9419.</title>
        <authorList>
            <person name="Wu X."/>
            <person name="Flatt P.M."/>
            <person name="Xu H."/>
            <person name="Mahmud T."/>
        </authorList>
    </citation>
    <scope>NUCLEOTIDE SEQUENCE</scope>
    <source>
        <strain evidence="1">Lu 9419</strain>
    </source>
</reference>
<sequence length="352" mass="37116">MAVTSPTAVPTHVPTHVLKHVPEDFLVRENLVVPLTADGPYRYLLLRKRGLTTSEAVRLLARHTGLEPGEVAYAGLKDEDGVTEQLVSVPAAAPLDGDVELAEPGGGTLRATHHGHGAEPLVVGGLNGNGFRVVVRDLDESIATALATAGRINLLFVNYYDTQRFGVPGGPKRTHLVGAALNAGDPGTALRELAGLAAPESPAAAAWTGDSGAFFRSLDPRTVAFYRSAHSSAQWNAQVREVVAAECGDRAVEATVDGLSYLLPVDDAGAARVQGVLHELDYVRHVHRAGPVQQVVPRPVVVQAVVALHAAGPDPEFPGRFAACAQFQLPTGCYATAALRQLLLRVRPLEAP</sequence>
<protein>
    <submittedName>
        <fullName evidence="1">TruD-like protein</fullName>
    </submittedName>
</protein>
<dbReference type="InterPro" id="IPR042214">
    <property type="entry name" value="TruD_catalytic"/>
</dbReference>
<dbReference type="InterPro" id="IPR001656">
    <property type="entry name" value="PsdUridine_synth_TruD"/>
</dbReference>
<dbReference type="AlphaFoldDB" id="B5SP78"/>
<proteinExistence type="predicted"/>
<organism evidence="1">
    <name type="scientific">Actinomyces sp. Lu 9419</name>
    <dbReference type="NCBI Taxonomy" id="416175"/>
    <lineage>
        <taxon>Bacteria</taxon>
        <taxon>Bacillati</taxon>
        <taxon>Actinomycetota</taxon>
        <taxon>Actinomycetes</taxon>
        <taxon>Actinomycetales</taxon>
        <taxon>Actinomycetaceae</taxon>
        <taxon>Actinomyces</taxon>
    </lineage>
</organism>
<dbReference type="InterPro" id="IPR020103">
    <property type="entry name" value="PsdUridine_synth_cat_dom_sf"/>
</dbReference>
<dbReference type="PANTHER" id="PTHR13326">
    <property type="entry name" value="TRNA PSEUDOURIDINE SYNTHASE D"/>
    <property type="match status" value="1"/>
</dbReference>
<dbReference type="GO" id="GO:0003723">
    <property type="term" value="F:RNA binding"/>
    <property type="evidence" value="ECO:0007669"/>
    <property type="project" value="InterPro"/>
</dbReference>
<accession>B5SP78</accession>
<dbReference type="GO" id="GO:0140098">
    <property type="term" value="F:catalytic activity, acting on RNA"/>
    <property type="evidence" value="ECO:0007669"/>
    <property type="project" value="UniProtKB-ARBA"/>
</dbReference>
<evidence type="ECO:0000313" key="1">
    <source>
        <dbReference type="EMBL" id="ACH85566.1"/>
    </source>
</evidence>
<dbReference type="GO" id="GO:0009982">
    <property type="term" value="F:pseudouridine synthase activity"/>
    <property type="evidence" value="ECO:0007669"/>
    <property type="project" value="InterPro"/>
</dbReference>
<dbReference type="GO" id="GO:0001522">
    <property type="term" value="P:pseudouridine synthesis"/>
    <property type="evidence" value="ECO:0007669"/>
    <property type="project" value="InterPro"/>
</dbReference>
<dbReference type="Pfam" id="PF01142">
    <property type="entry name" value="TruD"/>
    <property type="match status" value="1"/>
</dbReference>
<dbReference type="EMBL" id="EF120454">
    <property type="protein sequence ID" value="ACH85566.1"/>
    <property type="molecule type" value="Genomic_DNA"/>
</dbReference>
<dbReference type="SUPFAM" id="SSF55120">
    <property type="entry name" value="Pseudouridine synthase"/>
    <property type="match status" value="1"/>
</dbReference>
<dbReference type="GO" id="GO:0006396">
    <property type="term" value="P:RNA processing"/>
    <property type="evidence" value="ECO:0007669"/>
    <property type="project" value="UniProtKB-ARBA"/>
</dbReference>